<dbReference type="EMBL" id="JYDU01000098">
    <property type="protein sequence ID" value="KRX92959.1"/>
    <property type="molecule type" value="Genomic_DNA"/>
</dbReference>
<comment type="caution">
    <text evidence="1">The sequence shown here is derived from an EMBL/GenBank/DDBJ whole genome shotgun (WGS) entry which is preliminary data.</text>
</comment>
<proteinExistence type="predicted"/>
<dbReference type="Proteomes" id="UP000054815">
    <property type="component" value="Unassembled WGS sequence"/>
</dbReference>
<sequence length="106" mass="11875">MVVDTTIGGKKKKYWRLYCFILDKEISGSAVLTDLEVTAVIDRKDHGETCRSEVPKKRYSSPPYMTKKFLPHPPSLLHPASSQFSSWCEPPCTEVGASISRNTISV</sequence>
<evidence type="ECO:0000313" key="1">
    <source>
        <dbReference type="EMBL" id="KRX92959.1"/>
    </source>
</evidence>
<organism evidence="1 2">
    <name type="scientific">Trichinella pseudospiralis</name>
    <name type="common">Parasitic roundworm</name>
    <dbReference type="NCBI Taxonomy" id="6337"/>
    <lineage>
        <taxon>Eukaryota</taxon>
        <taxon>Metazoa</taxon>
        <taxon>Ecdysozoa</taxon>
        <taxon>Nematoda</taxon>
        <taxon>Enoplea</taxon>
        <taxon>Dorylaimia</taxon>
        <taxon>Trichinellida</taxon>
        <taxon>Trichinellidae</taxon>
        <taxon>Trichinella</taxon>
    </lineage>
</organism>
<evidence type="ECO:0000313" key="2">
    <source>
        <dbReference type="Proteomes" id="UP000054815"/>
    </source>
</evidence>
<name>A0A0V0XY70_TRIPS</name>
<dbReference type="AlphaFoldDB" id="A0A0V0XY70"/>
<gene>
    <name evidence="1" type="ORF">T4E_715</name>
</gene>
<accession>A0A0V0XY70</accession>
<reference evidence="1 2" key="1">
    <citation type="submission" date="2015-01" db="EMBL/GenBank/DDBJ databases">
        <title>Evolution of Trichinella species and genotypes.</title>
        <authorList>
            <person name="Korhonen P.K."/>
            <person name="Edoardo P."/>
            <person name="Giuseppe L.R."/>
            <person name="Gasser R.B."/>
        </authorList>
    </citation>
    <scope>NUCLEOTIDE SEQUENCE [LARGE SCALE GENOMIC DNA]</scope>
    <source>
        <strain evidence="1">ISS141</strain>
    </source>
</reference>
<protein>
    <submittedName>
        <fullName evidence="1">Uncharacterized protein</fullName>
    </submittedName>
</protein>